<keyword evidence="4" id="KW-0347">Helicase</keyword>
<comment type="similarity">
    <text evidence="1">Belongs to the DNA2/NAM7 helicase family.</text>
</comment>
<dbReference type="InterPro" id="IPR047187">
    <property type="entry name" value="SF1_C_Upf1"/>
</dbReference>
<gene>
    <name evidence="7" type="ORF">ACFQJ4_15355</name>
</gene>
<evidence type="ECO:0000259" key="6">
    <source>
        <dbReference type="SMART" id="SM00382"/>
    </source>
</evidence>
<evidence type="ECO:0000313" key="7">
    <source>
        <dbReference type="EMBL" id="MFC7236676.1"/>
    </source>
</evidence>
<dbReference type="RefSeq" id="WP_276236268.1">
    <property type="nucleotide sequence ID" value="NZ_CP119803.1"/>
</dbReference>
<dbReference type="SMART" id="SM00382">
    <property type="entry name" value="AAA"/>
    <property type="match status" value="1"/>
</dbReference>
<dbReference type="Pfam" id="PF13086">
    <property type="entry name" value="AAA_11"/>
    <property type="match status" value="2"/>
</dbReference>
<evidence type="ECO:0000256" key="5">
    <source>
        <dbReference type="ARBA" id="ARBA00022840"/>
    </source>
</evidence>
<dbReference type="Proteomes" id="UP001596398">
    <property type="component" value="Unassembled WGS sequence"/>
</dbReference>
<protein>
    <submittedName>
        <fullName evidence="7">AAA domain-containing protein</fullName>
    </submittedName>
</protein>
<dbReference type="GO" id="GO:0004386">
    <property type="term" value="F:helicase activity"/>
    <property type="evidence" value="ECO:0007669"/>
    <property type="project" value="UniProtKB-KW"/>
</dbReference>
<dbReference type="PANTHER" id="PTHR43788:SF8">
    <property type="entry name" value="DNA-BINDING PROTEIN SMUBP-2"/>
    <property type="match status" value="1"/>
</dbReference>
<dbReference type="InterPro" id="IPR003593">
    <property type="entry name" value="AAA+_ATPase"/>
</dbReference>
<proteinExistence type="inferred from homology"/>
<evidence type="ECO:0000313" key="8">
    <source>
        <dbReference type="Proteomes" id="UP001596398"/>
    </source>
</evidence>
<dbReference type="GeneID" id="79268414"/>
<keyword evidence="2" id="KW-0547">Nucleotide-binding</keyword>
<dbReference type="EMBL" id="JBHTAP010000002">
    <property type="protein sequence ID" value="MFC7236676.1"/>
    <property type="molecule type" value="Genomic_DNA"/>
</dbReference>
<keyword evidence="5" id="KW-0067">ATP-binding</keyword>
<name>A0ABD5ZT75_9EURY</name>
<feature type="domain" description="AAA+ ATPase" evidence="6">
    <location>
        <begin position="262"/>
        <end position="440"/>
    </location>
</feature>
<dbReference type="GO" id="GO:0016787">
    <property type="term" value="F:hydrolase activity"/>
    <property type="evidence" value="ECO:0007669"/>
    <property type="project" value="UniProtKB-KW"/>
</dbReference>
<dbReference type="GO" id="GO:0005524">
    <property type="term" value="F:ATP binding"/>
    <property type="evidence" value="ECO:0007669"/>
    <property type="project" value="UniProtKB-KW"/>
</dbReference>
<dbReference type="AlphaFoldDB" id="A0ABD5ZT75"/>
<dbReference type="SUPFAM" id="SSF52540">
    <property type="entry name" value="P-loop containing nucleoside triphosphate hydrolases"/>
    <property type="match status" value="1"/>
</dbReference>
<dbReference type="CDD" id="cd18808">
    <property type="entry name" value="SF1_C_Upf1"/>
    <property type="match status" value="1"/>
</dbReference>
<keyword evidence="8" id="KW-1185">Reference proteome</keyword>
<evidence type="ECO:0000256" key="4">
    <source>
        <dbReference type="ARBA" id="ARBA00022806"/>
    </source>
</evidence>
<dbReference type="Gene3D" id="3.40.50.300">
    <property type="entry name" value="P-loop containing nucleotide triphosphate hydrolases"/>
    <property type="match status" value="2"/>
</dbReference>
<dbReference type="InterPro" id="IPR041679">
    <property type="entry name" value="DNA2/NAM7-like_C"/>
</dbReference>
<reference evidence="7 8" key="1">
    <citation type="journal article" date="2019" name="Int. J. Syst. Evol. Microbiol.">
        <title>The Global Catalogue of Microorganisms (GCM) 10K type strain sequencing project: providing services to taxonomists for standard genome sequencing and annotation.</title>
        <authorList>
            <consortium name="The Broad Institute Genomics Platform"/>
            <consortium name="The Broad Institute Genome Sequencing Center for Infectious Disease"/>
            <person name="Wu L."/>
            <person name="Ma J."/>
        </authorList>
    </citation>
    <scope>NUCLEOTIDE SEQUENCE [LARGE SCALE GENOMIC DNA]</scope>
    <source>
        <strain evidence="7 8">DT85</strain>
    </source>
</reference>
<evidence type="ECO:0000256" key="2">
    <source>
        <dbReference type="ARBA" id="ARBA00022741"/>
    </source>
</evidence>
<dbReference type="InterPro" id="IPR050534">
    <property type="entry name" value="Coronavir_polyprotein_1ab"/>
</dbReference>
<evidence type="ECO:0000256" key="3">
    <source>
        <dbReference type="ARBA" id="ARBA00022801"/>
    </source>
</evidence>
<comment type="caution">
    <text evidence="7">The sequence shown here is derived from an EMBL/GenBank/DDBJ whole genome shotgun (WGS) entry which is preliminary data.</text>
</comment>
<dbReference type="GO" id="GO:0005694">
    <property type="term" value="C:chromosome"/>
    <property type="evidence" value="ECO:0007669"/>
    <property type="project" value="UniProtKB-ARBA"/>
</dbReference>
<sequence length="665" mass="72527">MQAHKLTNASFAPRLKWWLPEHAEELGMVPPEDLPPTQIPAKDPLSNADAAKLFTEMETLVRQDRAAAEQTNREIFSELGLEAAIDADAVIGPLIPMGTEPYKQQRAYKFTYTGAGEGSEDDPWEDKRSKIHDEGMGIYSGSYYLAASPQSHHQCPVDMEAVYARDSEVWLVSRTDSIPADSAVDTALTNTNNDVWLHELLNPLPFDRQLKALSRVKRKKRKRSLLCGHRPVDYERAVSHSNESPFELNESQADAVLWARAARDCMLIHGPPGTGKTRTLTAVIVEAIAEGNRVLVTAHTNQAVDNLLVGDSSIDEPAPGTLHALAREPDSPLTIARVGENSRNEVVIRDYQGQSVKKSNIVAATTSGAAEFDTDMFDIGIIDEATQASRASAAIVFNAATKLVLAGDHKQLPPFSGSDNPLTDPVRPSLFEALVDRYGSTITKMLTTQYRMHEYIAAFPNEAFYDGRLTTADRNRTWTVGTLAPLIGLNIKGEEQSTASGHSYLNTAEAKAAVDQVRLLAIEGAAMNEIGVIAAYSGQVTEIRRQLQRSGIPDVYDVTVETVDAFQGSQRDAIILSLTRSNSANNSGFLTVPDVGPRRLNVALTRARKRLVVIGDFETLGTLAENRTADESCAALYADLADHIRAQGRMKDIDARSDSAKGIGV</sequence>
<dbReference type="Pfam" id="PF13087">
    <property type="entry name" value="AAA_12"/>
    <property type="match status" value="1"/>
</dbReference>
<keyword evidence="3" id="KW-0378">Hydrolase</keyword>
<dbReference type="FunFam" id="3.40.50.300:FF:000326">
    <property type="entry name" value="P-loop containing nucleoside triphosphate hydrolase"/>
    <property type="match status" value="1"/>
</dbReference>
<accession>A0ABD5ZT75</accession>
<evidence type="ECO:0000256" key="1">
    <source>
        <dbReference type="ARBA" id="ARBA00007913"/>
    </source>
</evidence>
<dbReference type="InterPro" id="IPR027417">
    <property type="entry name" value="P-loop_NTPase"/>
</dbReference>
<organism evidence="7 8">
    <name type="scientific">Halosegnis marinus</name>
    <dbReference type="NCBI Taxonomy" id="3034023"/>
    <lineage>
        <taxon>Archaea</taxon>
        <taxon>Methanobacteriati</taxon>
        <taxon>Methanobacteriota</taxon>
        <taxon>Stenosarchaea group</taxon>
        <taxon>Halobacteria</taxon>
        <taxon>Halobacteriales</taxon>
        <taxon>Natronomonadaceae</taxon>
        <taxon>Halosegnis</taxon>
    </lineage>
</organism>
<dbReference type="PANTHER" id="PTHR43788">
    <property type="entry name" value="DNA2/NAM7 HELICASE FAMILY MEMBER"/>
    <property type="match status" value="1"/>
</dbReference>
<dbReference type="InterPro" id="IPR041677">
    <property type="entry name" value="DNA2/NAM7_AAA_11"/>
</dbReference>